<gene>
    <name evidence="3" type="ORF">AJ80_09343</name>
</gene>
<feature type="compositionally biased region" description="Polar residues" evidence="2">
    <location>
        <begin position="1198"/>
        <end position="1207"/>
    </location>
</feature>
<comment type="caution">
    <text evidence="3">The sequence shown here is derived from an EMBL/GenBank/DDBJ whole genome shotgun (WGS) entry which is preliminary data.</text>
</comment>
<feature type="compositionally biased region" description="Low complexity" evidence="2">
    <location>
        <begin position="1147"/>
        <end position="1167"/>
    </location>
</feature>
<evidence type="ECO:0000256" key="2">
    <source>
        <dbReference type="SAM" id="MobiDB-lite"/>
    </source>
</evidence>
<feature type="compositionally biased region" description="Gly residues" evidence="2">
    <location>
        <begin position="1284"/>
        <end position="1298"/>
    </location>
</feature>
<feature type="region of interest" description="Disordered" evidence="2">
    <location>
        <begin position="980"/>
        <end position="1207"/>
    </location>
</feature>
<reference evidence="3 4" key="1">
    <citation type="submission" date="2017-10" db="EMBL/GenBank/DDBJ databases">
        <title>Comparative genomics in systemic dimorphic fungi from Ajellomycetaceae.</title>
        <authorList>
            <person name="Munoz J.F."/>
            <person name="Mcewen J.G."/>
            <person name="Clay O.K."/>
            <person name="Cuomo C.A."/>
        </authorList>
    </citation>
    <scope>NUCLEOTIDE SEQUENCE [LARGE SCALE GENOMIC DNA]</scope>
    <source>
        <strain evidence="3 4">UAMH7299</strain>
    </source>
</reference>
<dbReference type="OrthoDB" id="19232at2759"/>
<feature type="compositionally biased region" description="Polar residues" evidence="2">
    <location>
        <begin position="1181"/>
        <end position="1190"/>
    </location>
</feature>
<keyword evidence="4" id="KW-1185">Reference proteome</keyword>
<organism evidence="3 4">
    <name type="scientific">Polytolypa hystricis (strain UAMH7299)</name>
    <dbReference type="NCBI Taxonomy" id="1447883"/>
    <lineage>
        <taxon>Eukaryota</taxon>
        <taxon>Fungi</taxon>
        <taxon>Dikarya</taxon>
        <taxon>Ascomycota</taxon>
        <taxon>Pezizomycotina</taxon>
        <taxon>Eurotiomycetes</taxon>
        <taxon>Eurotiomycetidae</taxon>
        <taxon>Onygenales</taxon>
        <taxon>Onygenales incertae sedis</taxon>
        <taxon>Polytolypa</taxon>
    </lineage>
</organism>
<feature type="compositionally biased region" description="Low complexity" evidence="2">
    <location>
        <begin position="999"/>
        <end position="1014"/>
    </location>
</feature>
<dbReference type="PANTHER" id="PTHR47766">
    <property type="entry name" value="PROTEIN EFR3"/>
    <property type="match status" value="1"/>
</dbReference>
<feature type="compositionally biased region" description="Polar residues" evidence="2">
    <location>
        <begin position="1118"/>
        <end position="1129"/>
    </location>
</feature>
<protein>
    <recommendedName>
        <fullName evidence="5">Protein EFR3</fullName>
    </recommendedName>
</protein>
<dbReference type="InterPro" id="IPR049150">
    <property type="entry name" value="EFR3_HEAT-like_rpt"/>
</dbReference>
<feature type="region of interest" description="Disordered" evidence="2">
    <location>
        <begin position="943"/>
        <end position="967"/>
    </location>
</feature>
<feature type="region of interest" description="Disordered" evidence="2">
    <location>
        <begin position="1236"/>
        <end position="1298"/>
    </location>
</feature>
<dbReference type="SUPFAM" id="SSF48371">
    <property type="entry name" value="ARM repeat"/>
    <property type="match status" value="1"/>
</dbReference>
<feature type="compositionally biased region" description="Polar residues" evidence="2">
    <location>
        <begin position="503"/>
        <end position="515"/>
    </location>
</feature>
<feature type="compositionally biased region" description="Low complexity" evidence="2">
    <location>
        <begin position="1252"/>
        <end position="1261"/>
    </location>
</feature>
<comment type="similarity">
    <text evidence="1">Belongs to the EFR3 family.</text>
</comment>
<dbReference type="Pfam" id="PF21072">
    <property type="entry name" value="EFR3"/>
    <property type="match status" value="2"/>
</dbReference>
<evidence type="ECO:0000256" key="1">
    <source>
        <dbReference type="ARBA" id="ARBA00010216"/>
    </source>
</evidence>
<accession>A0A2B7WSK9</accession>
<evidence type="ECO:0000313" key="4">
    <source>
        <dbReference type="Proteomes" id="UP000224634"/>
    </source>
</evidence>
<feature type="region of interest" description="Disordered" evidence="2">
    <location>
        <begin position="495"/>
        <end position="516"/>
    </location>
</feature>
<feature type="region of interest" description="Disordered" evidence="2">
    <location>
        <begin position="429"/>
        <end position="454"/>
    </location>
</feature>
<dbReference type="GO" id="GO:0005886">
    <property type="term" value="C:plasma membrane"/>
    <property type="evidence" value="ECO:0007669"/>
    <property type="project" value="TreeGrafter"/>
</dbReference>
<name>A0A2B7WSK9_POLH7</name>
<feature type="compositionally biased region" description="Pro residues" evidence="2">
    <location>
        <begin position="1072"/>
        <end position="1081"/>
    </location>
</feature>
<feature type="compositionally biased region" description="Low complexity" evidence="2">
    <location>
        <begin position="433"/>
        <end position="447"/>
    </location>
</feature>
<dbReference type="InterPro" id="IPR016024">
    <property type="entry name" value="ARM-type_fold"/>
</dbReference>
<dbReference type="STRING" id="1447883.A0A2B7WSK9"/>
<evidence type="ECO:0000313" key="3">
    <source>
        <dbReference type="EMBL" id="PGG99457.1"/>
    </source>
</evidence>
<dbReference type="InterPro" id="IPR039786">
    <property type="entry name" value="EFR3"/>
</dbReference>
<evidence type="ECO:0008006" key="5">
    <source>
        <dbReference type="Google" id="ProtNLM"/>
    </source>
</evidence>
<dbReference type="GO" id="GO:0072659">
    <property type="term" value="P:protein localization to plasma membrane"/>
    <property type="evidence" value="ECO:0007669"/>
    <property type="project" value="InterPro"/>
</dbReference>
<dbReference type="PANTHER" id="PTHR47766:SF1">
    <property type="entry name" value="PROTEIN EFR3"/>
    <property type="match status" value="1"/>
</dbReference>
<sequence>MNAVRQSCRPKHQVLTLKCYPRFQKGVQQVKPNSSELSYLLYYASTRRSKLPKLGAFLEKRTARDVWRGKIGNVQVTLQILAALIEKLPKDLPLYARSVLTILDAVLRSQDISMVEETIPTFEAFCQHQDMAVLAADQAYVTQYRDIVRAYAALASAEFATEPRTPLSKPFLLRWKNVGLQAIKSVVSSEALATDGVKQLNIVVPVILENLYSDGDFMLSPLQEQAETSEKQEREIARRRRMSIATVQTVDVAEGDPISASATTADADRVAEVEARVLALRCLEKLFVAGSNRGQILVATALILRFIVDKRPEWRDDGEKGGNWTTNLMEVIAKWTPVQDRFIILITSIETLSKSSATDKYEEQLTLATMVDWLLSSAVNLIGLSVMDILIGLLDHVLLLLQRGGRSFKPSHHRTPPTFAHSLPDVKETVDEASAQSGADGAQQTQSEPSGSSHLRQELIELLEKCIGDLATHNYYADQVSDMIRAVLSRLKPDPVHDVSGPESASGSPAKSHTTAGHDEITADNYFSFPAARVTALKAIKQILIVANLRKAMAGGGAESRNRVGIQVWQGTQWLLHDPEREVRHAYVDAFLSWLQLETNKEDLRVSFEHRKLARIGAKREVPGLSDKLARRIISTTSQKESVSVAASSSFLQHLHLVVYEIATESAVEESDILLLHLLLANLVENMGVNAVRHGLPVIMRLQDDFVSSNGSVPPAARLHIASLVHGYLWTLIEKFDLEATRVGGEIVNEITKRKRKGIWLDKVQLPPRTINYIVPMRPGSGMGEKTSAQVDKSAYTPFTALSELVDQIENAYNAHVSSPTASPAGSPGRMFSLPVIGQSYPGSVSTRPVEDQLPGNLKEQLLAPWSKEACLAELEAEKAKTSSYTGSRSGTGPSVNRHYRAVNGDMDGNASPTDTEISALNRIQDRPVSAALGLIGGLDGVPRVRRQSVPDGTHSPVTTSSRDSTLRVHELRRVLSVINSPNNVRRSSPLRGHVRPVSSPSSSESMVSHLSASDAGIIRDEATGVSSRPQSRYREGSETPKASAMNLANGEAANQDDRSDFLGRTISNDIPPVPPLPPSLAIPGGFPGDSNNVSPLPSPSYSPVPSDRPSTAPAQPRSRQSTKAQTNPVPTPRESRSLTRRKSRSGTRSTGSGTHRYLSPRPTSSRSGGGHGHSERGAYRTSSDMNGSPTGHRRDYSISNNHSYGRSMSLGRRVDVEKLLDGLVVSSEREHRADQFDGGNFPLPTHSRGPSFSGKGFGKFNVNDGMDEKSLGSAPKVLSAGRTGRGIRGGGIGPPPY</sequence>
<dbReference type="EMBL" id="PDNA01000270">
    <property type="protein sequence ID" value="PGG99457.1"/>
    <property type="molecule type" value="Genomic_DNA"/>
</dbReference>
<proteinExistence type="inferred from homology"/>
<dbReference type="Proteomes" id="UP000224634">
    <property type="component" value="Unassembled WGS sequence"/>
</dbReference>